<dbReference type="STRING" id="1305675.BFG57_11950"/>
<keyword evidence="15" id="KW-1185">Reference proteome</keyword>
<feature type="transmembrane region" description="Helical" evidence="13">
    <location>
        <begin position="360"/>
        <end position="377"/>
    </location>
</feature>
<dbReference type="Proteomes" id="UP000095209">
    <property type="component" value="Unassembled WGS sequence"/>
</dbReference>
<name>A0A1E5LH06_9BACI</name>
<evidence type="ECO:0000256" key="5">
    <source>
        <dbReference type="ARBA" id="ARBA00022448"/>
    </source>
</evidence>
<dbReference type="GO" id="GO:0006811">
    <property type="term" value="P:monoatomic ion transport"/>
    <property type="evidence" value="ECO:0007669"/>
    <property type="project" value="UniProtKB-KW"/>
</dbReference>
<comment type="similarity">
    <text evidence="3">Belongs to the multi antimicrobial extrusion (MATE) (TC 2.A.66.1) family.</text>
</comment>
<dbReference type="EMBL" id="MJEH01000012">
    <property type="protein sequence ID" value="OEH93360.1"/>
    <property type="molecule type" value="Genomic_DNA"/>
</dbReference>
<comment type="subcellular location">
    <subcellularLocation>
        <location evidence="2">Cell membrane</location>
        <topology evidence="2">Multi-pass membrane protein</topology>
    </subcellularLocation>
</comment>
<protein>
    <recommendedName>
        <fullName evidence="4">Probable multidrug resistance protein NorM</fullName>
    </recommendedName>
    <alternativeName>
        <fullName evidence="12">Multidrug-efflux transporter</fullName>
    </alternativeName>
</protein>
<keyword evidence="5" id="KW-0813">Transport</keyword>
<keyword evidence="10" id="KW-0406">Ion transport</keyword>
<feature type="transmembrane region" description="Helical" evidence="13">
    <location>
        <begin position="244"/>
        <end position="266"/>
    </location>
</feature>
<sequence>MYQTETMREKVMLFIKILWPVLVTQISLYAMNLFDTIMSGKAGTDDLAGVAIGSSLWLPVFTGLNGILIAVTPIVAQYVGAGQKDRIRDVVMQAVYLSIVLASFVLILGLFVLEPILNNMELTEEVRYVSKHYLIGLSFGIIPLFIGSVFRNFYDALGYTRITMTIVISAIPVNILFNYALIFGKFGLPELGGIGAGYATAITYWCILGVNLIVIFRFSKVAAYRLFREKVTPSLKAWVEQLKVGVPIGLSIFFEVSIFAAVTLLMSQFSTNTIAAHQAALNFASLIFMFPLSISMALTVAVGYEVGGKRISHAIQYSQIGIIMAVGILLVCSGGLYVFREQIAKLYLEDRQAIELAKQFLIYAIFYQLSDAAQASIQGVLRGFKDVTVPFFMALISYWALGLPTGYFLANYTALEPFGYWVGITVGLTAAAVCFTARLFYLRKKNGLVSVAN</sequence>
<evidence type="ECO:0000256" key="7">
    <source>
        <dbReference type="ARBA" id="ARBA00022475"/>
    </source>
</evidence>
<evidence type="ECO:0000256" key="10">
    <source>
        <dbReference type="ARBA" id="ARBA00023065"/>
    </source>
</evidence>
<evidence type="ECO:0000256" key="9">
    <source>
        <dbReference type="ARBA" id="ARBA00022989"/>
    </source>
</evidence>
<dbReference type="PANTHER" id="PTHR43298:SF2">
    <property type="entry name" value="FMN_FAD EXPORTER YEEO-RELATED"/>
    <property type="match status" value="1"/>
</dbReference>
<evidence type="ECO:0000313" key="14">
    <source>
        <dbReference type="EMBL" id="OEH93360.1"/>
    </source>
</evidence>
<comment type="caution">
    <text evidence="14">The sequence shown here is derived from an EMBL/GenBank/DDBJ whole genome shotgun (WGS) entry which is preliminary data.</text>
</comment>
<evidence type="ECO:0000256" key="6">
    <source>
        <dbReference type="ARBA" id="ARBA00022449"/>
    </source>
</evidence>
<keyword evidence="7" id="KW-1003">Cell membrane</keyword>
<dbReference type="PIRSF" id="PIRSF006603">
    <property type="entry name" value="DinF"/>
    <property type="match status" value="1"/>
</dbReference>
<evidence type="ECO:0000256" key="11">
    <source>
        <dbReference type="ARBA" id="ARBA00023136"/>
    </source>
</evidence>
<feature type="transmembrane region" description="Helical" evidence="13">
    <location>
        <begin position="12"/>
        <end position="31"/>
    </location>
</feature>
<evidence type="ECO:0000256" key="4">
    <source>
        <dbReference type="ARBA" id="ARBA00020268"/>
    </source>
</evidence>
<evidence type="ECO:0000256" key="1">
    <source>
        <dbReference type="ARBA" id="ARBA00003408"/>
    </source>
</evidence>
<dbReference type="AlphaFoldDB" id="A0A1E5LH06"/>
<organism evidence="14 15">
    <name type="scientific">Bacillus solimangrovi</name>
    <dbReference type="NCBI Taxonomy" id="1305675"/>
    <lineage>
        <taxon>Bacteria</taxon>
        <taxon>Bacillati</taxon>
        <taxon>Bacillota</taxon>
        <taxon>Bacilli</taxon>
        <taxon>Bacillales</taxon>
        <taxon>Bacillaceae</taxon>
        <taxon>Bacillus</taxon>
    </lineage>
</organism>
<keyword evidence="11 13" id="KW-0472">Membrane</keyword>
<evidence type="ECO:0000256" key="13">
    <source>
        <dbReference type="SAM" id="Phobius"/>
    </source>
</evidence>
<keyword evidence="8 13" id="KW-0812">Transmembrane</keyword>
<dbReference type="GO" id="GO:0042910">
    <property type="term" value="F:xenobiotic transmembrane transporter activity"/>
    <property type="evidence" value="ECO:0007669"/>
    <property type="project" value="InterPro"/>
</dbReference>
<feature type="transmembrane region" description="Helical" evidence="13">
    <location>
        <begin position="133"/>
        <end position="150"/>
    </location>
</feature>
<dbReference type="InterPro" id="IPR002528">
    <property type="entry name" value="MATE_fam"/>
</dbReference>
<evidence type="ECO:0000256" key="8">
    <source>
        <dbReference type="ARBA" id="ARBA00022692"/>
    </source>
</evidence>
<dbReference type="GO" id="GO:0015297">
    <property type="term" value="F:antiporter activity"/>
    <property type="evidence" value="ECO:0007669"/>
    <property type="project" value="UniProtKB-KW"/>
</dbReference>
<evidence type="ECO:0000256" key="12">
    <source>
        <dbReference type="ARBA" id="ARBA00031636"/>
    </source>
</evidence>
<dbReference type="RefSeq" id="WP_069716573.1">
    <property type="nucleotide sequence ID" value="NZ_MJEH01000012.1"/>
</dbReference>
<dbReference type="InterPro" id="IPR050222">
    <property type="entry name" value="MATE_MdtK"/>
</dbReference>
<dbReference type="InterPro" id="IPR048279">
    <property type="entry name" value="MdtK-like"/>
</dbReference>
<keyword evidence="9 13" id="KW-1133">Transmembrane helix</keyword>
<dbReference type="NCBIfam" id="TIGR00797">
    <property type="entry name" value="matE"/>
    <property type="match status" value="1"/>
</dbReference>
<feature type="transmembrane region" description="Helical" evidence="13">
    <location>
        <begin position="162"/>
        <end position="182"/>
    </location>
</feature>
<evidence type="ECO:0000256" key="2">
    <source>
        <dbReference type="ARBA" id="ARBA00004651"/>
    </source>
</evidence>
<comment type="function">
    <text evidence="1">Multidrug efflux pump.</text>
</comment>
<feature type="transmembrane region" description="Helical" evidence="13">
    <location>
        <begin position="91"/>
        <end position="113"/>
    </location>
</feature>
<proteinExistence type="inferred from homology"/>
<feature type="transmembrane region" description="Helical" evidence="13">
    <location>
        <begin position="319"/>
        <end position="340"/>
    </location>
</feature>
<feature type="transmembrane region" description="Helical" evidence="13">
    <location>
        <begin position="418"/>
        <end position="441"/>
    </location>
</feature>
<dbReference type="GO" id="GO:0005886">
    <property type="term" value="C:plasma membrane"/>
    <property type="evidence" value="ECO:0007669"/>
    <property type="project" value="UniProtKB-SubCell"/>
</dbReference>
<dbReference type="OrthoDB" id="9780160at2"/>
<feature type="transmembrane region" description="Helical" evidence="13">
    <location>
        <begin position="202"/>
        <end position="223"/>
    </location>
</feature>
<gene>
    <name evidence="14" type="ORF">BFG57_11950</name>
</gene>
<keyword evidence="6" id="KW-0050">Antiport</keyword>
<dbReference type="PANTHER" id="PTHR43298">
    <property type="entry name" value="MULTIDRUG RESISTANCE PROTEIN NORM-RELATED"/>
    <property type="match status" value="1"/>
</dbReference>
<reference evidence="14 15" key="1">
    <citation type="submission" date="2016-08" db="EMBL/GenBank/DDBJ databases">
        <title>Genome of Bacillus solimangrovi GH2-4.</title>
        <authorList>
            <person name="Lim S."/>
            <person name="Kim B.-C."/>
        </authorList>
    </citation>
    <scope>NUCLEOTIDE SEQUENCE [LARGE SCALE GENOMIC DNA]</scope>
    <source>
        <strain evidence="14 15">GH2-4</strain>
    </source>
</reference>
<accession>A0A1E5LH06</accession>
<dbReference type="Pfam" id="PF01554">
    <property type="entry name" value="MatE"/>
    <property type="match status" value="2"/>
</dbReference>
<feature type="transmembrane region" description="Helical" evidence="13">
    <location>
        <begin position="389"/>
        <end position="412"/>
    </location>
</feature>
<feature type="transmembrane region" description="Helical" evidence="13">
    <location>
        <begin position="286"/>
        <end position="307"/>
    </location>
</feature>
<evidence type="ECO:0000313" key="15">
    <source>
        <dbReference type="Proteomes" id="UP000095209"/>
    </source>
</evidence>
<feature type="transmembrane region" description="Helical" evidence="13">
    <location>
        <begin position="56"/>
        <end position="79"/>
    </location>
</feature>
<evidence type="ECO:0000256" key="3">
    <source>
        <dbReference type="ARBA" id="ARBA00010199"/>
    </source>
</evidence>
<dbReference type="CDD" id="cd13131">
    <property type="entry name" value="MATE_NorM_like"/>
    <property type="match status" value="1"/>
</dbReference>